<dbReference type="InterPro" id="IPR008928">
    <property type="entry name" value="6-hairpin_glycosidase_sf"/>
</dbReference>
<dbReference type="EMBL" id="GL883091">
    <property type="protein sequence ID" value="EGG12234.1"/>
    <property type="molecule type" value="Genomic_DNA"/>
</dbReference>
<dbReference type="InterPro" id="IPR014480">
    <property type="entry name" value="Mannan-1_6-alpha_mannosidase"/>
</dbReference>
<gene>
    <name evidence="10" type="ORF">MELLADRAFT_89300</name>
</gene>
<comment type="catalytic activity">
    <reaction evidence="1 8">
        <text>Random hydrolysis of (1-&gt;6)-alpha-D-mannosidic linkages in unbranched (1-&gt;6)-mannans.</text>
        <dbReference type="EC" id="3.2.1.101"/>
    </reaction>
</comment>
<dbReference type="STRING" id="747676.F4R5N3"/>
<dbReference type="EC" id="3.2.1.101" evidence="3 8"/>
<keyword evidence="11" id="KW-1185">Reference proteome</keyword>
<dbReference type="GO" id="GO:0008496">
    <property type="term" value="F:mannan endo-1,6-alpha-mannosidase activity"/>
    <property type="evidence" value="ECO:0007669"/>
    <property type="project" value="UniProtKB-UniRule"/>
</dbReference>
<keyword evidence="7 8" id="KW-0326">Glycosidase</keyword>
<dbReference type="GO" id="GO:0009272">
    <property type="term" value="P:fungal-type cell wall biogenesis"/>
    <property type="evidence" value="ECO:0007669"/>
    <property type="project" value="TreeGrafter"/>
</dbReference>
<dbReference type="HOGENOM" id="CLU_672826_0_0_1"/>
<feature type="signal peptide" evidence="9">
    <location>
        <begin position="1"/>
        <end position="21"/>
    </location>
</feature>
<dbReference type="VEuPathDB" id="FungiDB:MELLADRAFT_89300"/>
<evidence type="ECO:0000256" key="6">
    <source>
        <dbReference type="ARBA" id="ARBA00023180"/>
    </source>
</evidence>
<evidence type="ECO:0000256" key="2">
    <source>
        <dbReference type="ARBA" id="ARBA00009699"/>
    </source>
</evidence>
<dbReference type="OrthoDB" id="9984024at2759"/>
<dbReference type="GeneID" id="18935141"/>
<feature type="chain" id="PRO_5003321369" description="Mannan endo-1,6-alpha-mannosidase" evidence="9">
    <location>
        <begin position="22"/>
        <end position="425"/>
    </location>
</feature>
<dbReference type="PANTHER" id="PTHR12145:SF36">
    <property type="entry name" value="MANNAN ENDO-1,6-ALPHA-MANNOSIDASE DCW1"/>
    <property type="match status" value="1"/>
</dbReference>
<dbReference type="Pfam" id="PF03663">
    <property type="entry name" value="Glyco_hydro_76"/>
    <property type="match status" value="1"/>
</dbReference>
<dbReference type="eggNOG" id="ENOG502QSWP">
    <property type="taxonomic scope" value="Eukaryota"/>
</dbReference>
<sequence>MLYYNLILNLIFLLIFKINSSFTSDSISNHSLKLDINNKQELKQVTINSIQNLLKYYTPTPTGVFDEAQIPWWTSAVIWGSLFDYARWSKDEQFVNISTEALTNMSYGKEHDFLGGDLINSTAKIAERWNDDILWASQAVVSGAKLFGPNSTMGNSGGSWISLATKTFDQAAEQIDNKCGGGVYWYRNRNTKAGTYKAVITQLEFISQGATTYILTKNETILSQSKEILDWVLTSGISNPKTGLILDGVSTTNCSDYTELLWTYSYGQLIGALAWMHKATKLQKYLDMAIPFLDFAIKTFAGPERSGVITELCEDDQNCHRDQHAFKGIFSLNLVYLYKFTNDLQVKTEISNLIFTSVNSMVSHSCDLDWNCNGNWNSGLMDGKFKKDLPSQQVSTALLISAVGIRFHQDSSHHHHQTKPQIRSP</sequence>
<proteinExistence type="inferred from homology"/>
<name>F4R5N3_MELLP</name>
<evidence type="ECO:0000313" key="11">
    <source>
        <dbReference type="Proteomes" id="UP000001072"/>
    </source>
</evidence>
<evidence type="ECO:0000256" key="3">
    <source>
        <dbReference type="ARBA" id="ARBA00012350"/>
    </source>
</evidence>
<dbReference type="KEGG" id="mlr:MELLADRAFT_89300"/>
<evidence type="ECO:0000256" key="7">
    <source>
        <dbReference type="ARBA" id="ARBA00023295"/>
    </source>
</evidence>
<reference evidence="11" key="1">
    <citation type="journal article" date="2011" name="Proc. Natl. Acad. Sci. U.S.A.">
        <title>Obligate biotrophy features unraveled by the genomic analysis of rust fungi.</title>
        <authorList>
            <person name="Duplessis S."/>
            <person name="Cuomo C.A."/>
            <person name="Lin Y.-C."/>
            <person name="Aerts A."/>
            <person name="Tisserant E."/>
            <person name="Veneault-Fourrey C."/>
            <person name="Joly D.L."/>
            <person name="Hacquard S."/>
            <person name="Amselem J."/>
            <person name="Cantarel B.L."/>
            <person name="Chiu R."/>
            <person name="Coutinho P.M."/>
            <person name="Feau N."/>
            <person name="Field M."/>
            <person name="Frey P."/>
            <person name="Gelhaye E."/>
            <person name="Goldberg J."/>
            <person name="Grabherr M.G."/>
            <person name="Kodira C.D."/>
            <person name="Kohler A."/>
            <person name="Kuees U."/>
            <person name="Lindquist E.A."/>
            <person name="Lucas S.M."/>
            <person name="Mago R."/>
            <person name="Mauceli E."/>
            <person name="Morin E."/>
            <person name="Murat C."/>
            <person name="Pangilinan J.L."/>
            <person name="Park R."/>
            <person name="Pearson M."/>
            <person name="Quesneville H."/>
            <person name="Rouhier N."/>
            <person name="Sakthikumar S."/>
            <person name="Salamov A.A."/>
            <person name="Schmutz J."/>
            <person name="Selles B."/>
            <person name="Shapiro H."/>
            <person name="Tanguay P."/>
            <person name="Tuskan G.A."/>
            <person name="Henrissat B."/>
            <person name="Van de Peer Y."/>
            <person name="Rouze P."/>
            <person name="Ellis J.G."/>
            <person name="Dodds P.N."/>
            <person name="Schein J.E."/>
            <person name="Zhong S."/>
            <person name="Hamelin R.C."/>
            <person name="Grigoriev I.V."/>
            <person name="Szabo L.J."/>
            <person name="Martin F."/>
        </authorList>
    </citation>
    <scope>NUCLEOTIDE SEQUENCE [LARGE SCALE GENOMIC DNA]</scope>
    <source>
        <strain evidence="11">98AG31 / pathotype 3-4-7</strain>
    </source>
</reference>
<dbReference type="Gene3D" id="1.50.10.20">
    <property type="match status" value="1"/>
</dbReference>
<evidence type="ECO:0000256" key="8">
    <source>
        <dbReference type="PIRNR" id="PIRNR016302"/>
    </source>
</evidence>
<dbReference type="PIRSF" id="PIRSF016302">
    <property type="entry name" value="Man_a_manosd"/>
    <property type="match status" value="1"/>
</dbReference>
<organism evidence="11">
    <name type="scientific">Melampsora larici-populina (strain 98AG31 / pathotype 3-4-7)</name>
    <name type="common">Poplar leaf rust fungus</name>
    <dbReference type="NCBI Taxonomy" id="747676"/>
    <lineage>
        <taxon>Eukaryota</taxon>
        <taxon>Fungi</taxon>
        <taxon>Dikarya</taxon>
        <taxon>Basidiomycota</taxon>
        <taxon>Pucciniomycotina</taxon>
        <taxon>Pucciniomycetes</taxon>
        <taxon>Pucciniales</taxon>
        <taxon>Melampsoraceae</taxon>
        <taxon>Melampsora</taxon>
    </lineage>
</organism>
<dbReference type="InterPro" id="IPR005198">
    <property type="entry name" value="Glyco_hydro_76"/>
</dbReference>
<dbReference type="SUPFAM" id="SSF48208">
    <property type="entry name" value="Six-hairpin glycosidases"/>
    <property type="match status" value="1"/>
</dbReference>
<protein>
    <recommendedName>
        <fullName evidence="3 8">Mannan endo-1,6-alpha-mannosidase</fullName>
        <ecNumber evidence="3 8">3.2.1.101</ecNumber>
    </recommendedName>
</protein>
<evidence type="ECO:0000256" key="1">
    <source>
        <dbReference type="ARBA" id="ARBA00001452"/>
    </source>
</evidence>
<keyword evidence="6" id="KW-0325">Glycoprotein</keyword>
<keyword evidence="4 9" id="KW-0732">Signal</keyword>
<evidence type="ECO:0000313" key="10">
    <source>
        <dbReference type="EMBL" id="EGG12234.1"/>
    </source>
</evidence>
<dbReference type="InParanoid" id="F4R5N3"/>
<keyword evidence="5 8" id="KW-0378">Hydrolase</keyword>
<dbReference type="PANTHER" id="PTHR12145">
    <property type="entry name" value="MANNAN ENDO-1,6-ALPHA-MANNOSIDASE DCW1"/>
    <property type="match status" value="1"/>
</dbReference>
<evidence type="ECO:0000256" key="5">
    <source>
        <dbReference type="ARBA" id="ARBA00022801"/>
    </source>
</evidence>
<comment type="similarity">
    <text evidence="2 8">Belongs to the glycosyl hydrolase 76 family.</text>
</comment>
<dbReference type="Proteomes" id="UP000001072">
    <property type="component" value="Unassembled WGS sequence"/>
</dbReference>
<dbReference type="RefSeq" id="XP_007404609.1">
    <property type="nucleotide sequence ID" value="XM_007404547.1"/>
</dbReference>
<accession>F4R5N3</accession>
<dbReference type="GO" id="GO:0016052">
    <property type="term" value="P:carbohydrate catabolic process"/>
    <property type="evidence" value="ECO:0007669"/>
    <property type="project" value="InterPro"/>
</dbReference>
<dbReference type="FunCoup" id="F4R5N3">
    <property type="interactions" value="33"/>
</dbReference>
<evidence type="ECO:0000256" key="9">
    <source>
        <dbReference type="SAM" id="SignalP"/>
    </source>
</evidence>
<dbReference type="AlphaFoldDB" id="F4R5N3"/>
<evidence type="ECO:0000256" key="4">
    <source>
        <dbReference type="ARBA" id="ARBA00022729"/>
    </source>
</evidence>